<accession>A0A7J4KXP4</accession>
<proteinExistence type="predicted"/>
<dbReference type="EMBL" id="DUFJ01000057">
    <property type="protein sequence ID" value="HIH33067.1"/>
    <property type="molecule type" value="Genomic_DNA"/>
</dbReference>
<evidence type="ECO:0000313" key="2">
    <source>
        <dbReference type="Proteomes" id="UP000527315"/>
    </source>
</evidence>
<name>A0A7J4KXP4_9ARCH</name>
<protein>
    <submittedName>
        <fullName evidence="1">Uncharacterized protein</fullName>
    </submittedName>
</protein>
<comment type="caution">
    <text evidence="1">The sequence shown here is derived from an EMBL/GenBank/DDBJ whole genome shotgun (WGS) entry which is preliminary data.</text>
</comment>
<feature type="non-terminal residue" evidence="1">
    <location>
        <position position="69"/>
    </location>
</feature>
<dbReference type="Proteomes" id="UP000527315">
    <property type="component" value="Unassembled WGS sequence"/>
</dbReference>
<organism evidence="1 2">
    <name type="scientific">Candidatus Iainarchaeum sp</name>
    <dbReference type="NCBI Taxonomy" id="3101447"/>
    <lineage>
        <taxon>Archaea</taxon>
        <taxon>Candidatus Iainarchaeota</taxon>
        <taxon>Candidatus Iainarchaeia</taxon>
        <taxon>Candidatus Iainarchaeales</taxon>
        <taxon>Candidatus Iainarchaeaceae</taxon>
        <taxon>Candidatus Iainarchaeum</taxon>
    </lineage>
</organism>
<dbReference type="AlphaFoldDB" id="A0A7J4KXP4"/>
<gene>
    <name evidence="1" type="ORF">HA227_02320</name>
</gene>
<reference evidence="2" key="1">
    <citation type="journal article" date="2020" name="bioRxiv">
        <title>A rank-normalized archaeal taxonomy based on genome phylogeny resolves widespread incomplete and uneven classifications.</title>
        <authorList>
            <person name="Rinke C."/>
            <person name="Chuvochina M."/>
            <person name="Mussig A.J."/>
            <person name="Chaumeil P.-A."/>
            <person name="Waite D.W."/>
            <person name="Whitman W.B."/>
            <person name="Parks D.H."/>
            <person name="Hugenholtz P."/>
        </authorList>
    </citation>
    <scope>NUCLEOTIDE SEQUENCE [LARGE SCALE GENOMIC DNA]</scope>
</reference>
<evidence type="ECO:0000313" key="1">
    <source>
        <dbReference type="EMBL" id="HIH33067.1"/>
    </source>
</evidence>
<sequence length="69" mass="7681">MAGNFFKFGLLIVGLIIALAAVAVVVDLFAPPEERIQFQEIPRFKSYEDLVAKFSESQNRSYGIGDMLV</sequence>